<feature type="transmembrane region" description="Helical" evidence="6">
    <location>
        <begin position="147"/>
        <end position="165"/>
    </location>
</feature>
<evidence type="ECO:0000313" key="8">
    <source>
        <dbReference type="Proteomes" id="UP000504635"/>
    </source>
</evidence>
<feature type="transmembrane region" description="Helical" evidence="6">
    <location>
        <begin position="20"/>
        <end position="41"/>
    </location>
</feature>
<feature type="transmembrane region" description="Helical" evidence="6">
    <location>
        <begin position="330"/>
        <end position="347"/>
    </location>
</feature>
<evidence type="ECO:0000259" key="7">
    <source>
        <dbReference type="Pfam" id="PF01490"/>
    </source>
</evidence>
<evidence type="ECO:0000256" key="1">
    <source>
        <dbReference type="ARBA" id="ARBA00004370"/>
    </source>
</evidence>
<comment type="subcellular location">
    <subcellularLocation>
        <location evidence="1">Membrane</location>
    </subcellularLocation>
</comment>
<organism evidence="8 9">
    <name type="scientific">Sitophilus oryzae</name>
    <name type="common">Rice weevil</name>
    <name type="synonym">Curculio oryzae</name>
    <dbReference type="NCBI Taxonomy" id="7048"/>
    <lineage>
        <taxon>Eukaryota</taxon>
        <taxon>Metazoa</taxon>
        <taxon>Ecdysozoa</taxon>
        <taxon>Arthropoda</taxon>
        <taxon>Hexapoda</taxon>
        <taxon>Insecta</taxon>
        <taxon>Pterygota</taxon>
        <taxon>Neoptera</taxon>
        <taxon>Endopterygota</taxon>
        <taxon>Coleoptera</taxon>
        <taxon>Polyphaga</taxon>
        <taxon>Cucujiformia</taxon>
        <taxon>Curculionidae</taxon>
        <taxon>Dryophthorinae</taxon>
        <taxon>Sitophilus</taxon>
    </lineage>
</organism>
<dbReference type="AlphaFoldDB" id="A0A6J2YXG1"/>
<dbReference type="PANTHER" id="PTHR48017">
    <property type="entry name" value="OS05G0424000 PROTEIN-RELATED"/>
    <property type="match status" value="1"/>
</dbReference>
<evidence type="ECO:0000256" key="4">
    <source>
        <dbReference type="ARBA" id="ARBA00022989"/>
    </source>
</evidence>
<dbReference type="Proteomes" id="UP000504635">
    <property type="component" value="Unplaced"/>
</dbReference>
<dbReference type="KEGG" id="soy:115891541"/>
<reference evidence="9" key="1">
    <citation type="submission" date="2025-08" db="UniProtKB">
        <authorList>
            <consortium name="RefSeq"/>
        </authorList>
    </citation>
    <scope>IDENTIFICATION</scope>
    <source>
        <tissue evidence="9">Gonads</tissue>
    </source>
</reference>
<dbReference type="InParanoid" id="A0A6J2YXG1"/>
<feature type="transmembrane region" description="Helical" evidence="6">
    <location>
        <begin position="289"/>
        <end position="310"/>
    </location>
</feature>
<dbReference type="CTD" id="42988"/>
<evidence type="ECO:0000256" key="6">
    <source>
        <dbReference type="SAM" id="Phobius"/>
    </source>
</evidence>
<evidence type="ECO:0000256" key="5">
    <source>
        <dbReference type="ARBA" id="ARBA00023136"/>
    </source>
</evidence>
<dbReference type="OrthoDB" id="28208at2759"/>
<dbReference type="Pfam" id="PF01490">
    <property type="entry name" value="Aa_trans"/>
    <property type="match status" value="1"/>
</dbReference>
<keyword evidence="3 6" id="KW-0812">Transmembrane</keyword>
<feature type="transmembrane region" description="Helical" evidence="6">
    <location>
        <begin position="353"/>
        <end position="374"/>
    </location>
</feature>
<keyword evidence="4 6" id="KW-1133">Transmembrane helix</keyword>
<keyword evidence="8" id="KW-1185">Reference proteome</keyword>
<proteinExistence type="predicted"/>
<dbReference type="RefSeq" id="XP_030767886.1">
    <property type="nucleotide sequence ID" value="XM_030912026.1"/>
</dbReference>
<evidence type="ECO:0000256" key="3">
    <source>
        <dbReference type="ARBA" id="ARBA00022692"/>
    </source>
</evidence>
<keyword evidence="2" id="KW-0813">Transport</keyword>
<feature type="transmembrane region" description="Helical" evidence="6">
    <location>
        <begin position="446"/>
        <end position="470"/>
    </location>
</feature>
<feature type="transmembrane region" description="Helical" evidence="6">
    <location>
        <begin position="48"/>
        <end position="66"/>
    </location>
</feature>
<protein>
    <submittedName>
        <fullName evidence="9">Amino acid transporter AVT1I</fullName>
    </submittedName>
</protein>
<feature type="domain" description="Amino acid transporter transmembrane" evidence="7">
    <location>
        <begin position="26"/>
        <end position="396"/>
    </location>
</feature>
<dbReference type="GO" id="GO:0016020">
    <property type="term" value="C:membrane"/>
    <property type="evidence" value="ECO:0007669"/>
    <property type="project" value="UniProtKB-SubCell"/>
</dbReference>
<dbReference type="InterPro" id="IPR013057">
    <property type="entry name" value="AA_transpt_TM"/>
</dbReference>
<evidence type="ECO:0000256" key="2">
    <source>
        <dbReference type="ARBA" id="ARBA00022448"/>
    </source>
</evidence>
<accession>A0A6J2YXG1</accession>
<gene>
    <name evidence="9" type="primary">LOC115891541</name>
</gene>
<evidence type="ECO:0000313" key="9">
    <source>
        <dbReference type="RefSeq" id="XP_030767886.1"/>
    </source>
</evidence>
<feature type="transmembrane region" description="Helical" evidence="6">
    <location>
        <begin position="215"/>
        <end position="235"/>
    </location>
</feature>
<feature type="transmembrane region" description="Helical" evidence="6">
    <location>
        <begin position="172"/>
        <end position="195"/>
    </location>
</feature>
<keyword evidence="5 6" id="KW-0472">Membrane</keyword>
<dbReference type="GeneID" id="115891541"/>
<name>A0A6J2YXG1_SITOR</name>
<feature type="transmembrane region" description="Helical" evidence="6">
    <location>
        <begin position="247"/>
        <end position="269"/>
    </location>
</feature>
<sequence>MEFSERTLLLQSNNNSSNKLSVFFAIICIVDIFGVFPIVALPKAIIDCGYYGIATILLICTVQIYTASLLGRSWNIAQEINPNIKLKSRYPYSALAEITYGKYLSRFVNFLVDLTVFSGGIPNLIVASQNLELLGLRISNQNTDISFCYWIIILGVLLCPMLWLGSPKDMKILCSISVVLVILVFLLICWCILFGTTPESSTVTDNSTVEIWKYIMTAYGIIAFQFDVHPVVLTIQMDMKKKSKLPLAVLCGFFVSLLMFAVITIISAYKYGTFIRPSLLETLPTSIPLHFAAVLVALQLCLTSVVSNNALYQHMENCLNISRDFNCKRCILRTILTILAIVLAESVPRFDLVMSLIGGSLTAPLVFILPPLFYMKLQSLQKKHIEQLQEESITNILMPRAGPSSEFSEEYSADLSKYYETKFKEEFKAYAGKCDKFFECVFNRKLEIVICCIIIIASVCATCVTSYLNIRSSALSYVNFSKPCIYNISRTLLYL</sequence>